<dbReference type="GeneID" id="18820368"/>
<dbReference type="OrthoDB" id="3204217at2759"/>
<name>F8P3E1_SERL9</name>
<dbReference type="HOGENOM" id="CLU_580844_0_0_1"/>
<accession>F8P3E1</accession>
<dbReference type="Proteomes" id="UP000008064">
    <property type="component" value="Unassembled WGS sequence"/>
</dbReference>
<dbReference type="AlphaFoldDB" id="F8P3E1"/>
<sequence length="471" mass="52339">MILGYTLHLPSRFSPVRAKQLCDDSGVMLVGNAACRSDEGTLTKSVKRAHDRLGPDDDGYRDALVLDRQLEYDSLSASSSTSSSNSKRRRISLLPDDKYAYTISWNKLSFSSDEPNTIEAHNPKFRGGVAHAIEQCAYDWEGLKELSAEATEKYDSYLVAGDSAGALCKLQDVVRGCNQFLSCHRDLPLARLYDIPAATPASTQNSTSPATSPDNLESSDWEREEQKPPDQDWIRYREHPSAVHAILGTALFLLGKLIAQDPSLARTGEPTNPSPYWLIALDVFEAGDNLPSPAWGQRYVNIVDDNWQMYVVWGRVLVALADLATKKASEDATNGSSSQASMYRYRKEWPTSSPFAAIIAHCSPLANTMSLSDPSAHEFLMLAMDQFSRGIFHMPRPPLPSDDSLCEYNAFLPTKFCHEKELFTIASDVLDVAEHLEVPSERRYWASWVDSVFKQIEVGSAGIYNDQAIHS</sequence>
<evidence type="ECO:0000313" key="2">
    <source>
        <dbReference type="EMBL" id="EGO22672.1"/>
    </source>
</evidence>
<gene>
    <name evidence="2" type="ORF">SERLADRAFT_473789</name>
</gene>
<dbReference type="RefSeq" id="XP_007321210.1">
    <property type="nucleotide sequence ID" value="XM_007321148.1"/>
</dbReference>
<feature type="region of interest" description="Disordered" evidence="1">
    <location>
        <begin position="200"/>
        <end position="233"/>
    </location>
</feature>
<feature type="non-terminal residue" evidence="2">
    <location>
        <position position="471"/>
    </location>
</feature>
<feature type="compositionally biased region" description="Polar residues" evidence="1">
    <location>
        <begin position="200"/>
        <end position="216"/>
    </location>
</feature>
<reference evidence="2" key="1">
    <citation type="submission" date="2011-04" db="EMBL/GenBank/DDBJ databases">
        <title>Evolution of plant cell wall degrading machinery underlies the functional diversity of forest fungi.</title>
        <authorList>
            <consortium name="US DOE Joint Genome Institute (JGI-PGF)"/>
            <person name="Eastwood D.C."/>
            <person name="Floudas D."/>
            <person name="Binder M."/>
            <person name="Majcherczyk A."/>
            <person name="Schneider P."/>
            <person name="Aerts A."/>
            <person name="Asiegbu F.O."/>
            <person name="Baker S.E."/>
            <person name="Barry K."/>
            <person name="Bendiksby M."/>
            <person name="Blumentritt M."/>
            <person name="Coutinho P.M."/>
            <person name="Cullen D."/>
            <person name="Cullen D."/>
            <person name="Gathman A."/>
            <person name="Goodell B."/>
            <person name="Henrissat B."/>
            <person name="Ihrmark K."/>
            <person name="Kauserud H."/>
            <person name="Kohler A."/>
            <person name="LaButti K."/>
            <person name="Lapidus A."/>
            <person name="Lavin J.L."/>
            <person name="Lee Y.-H."/>
            <person name="Lindquist E."/>
            <person name="Lilly W."/>
            <person name="Lucas S."/>
            <person name="Morin E."/>
            <person name="Murat C."/>
            <person name="Oguiza J.A."/>
            <person name="Park J."/>
            <person name="Pisabarro A.G."/>
            <person name="Riley R."/>
            <person name="Rosling A."/>
            <person name="Salamov A."/>
            <person name="Schmidt O."/>
            <person name="Schmutz J."/>
            <person name="Skrede I."/>
            <person name="Stenlid J."/>
            <person name="Wiebenga A."/>
            <person name="Xie X."/>
            <person name="Kues U."/>
            <person name="Hibbett D.S."/>
            <person name="Hoffmeister D."/>
            <person name="Hogberg N."/>
            <person name="Martin F."/>
            <person name="Grigoriev I.V."/>
            <person name="Watkinson S.C."/>
        </authorList>
    </citation>
    <scope>NUCLEOTIDE SEQUENCE</scope>
    <source>
        <strain evidence="2">S7.9</strain>
    </source>
</reference>
<protein>
    <submittedName>
        <fullName evidence="2">Uncharacterized protein</fullName>
    </submittedName>
</protein>
<organism>
    <name type="scientific">Serpula lacrymans var. lacrymans (strain S7.9)</name>
    <name type="common">Dry rot fungus</name>
    <dbReference type="NCBI Taxonomy" id="578457"/>
    <lineage>
        <taxon>Eukaryota</taxon>
        <taxon>Fungi</taxon>
        <taxon>Dikarya</taxon>
        <taxon>Basidiomycota</taxon>
        <taxon>Agaricomycotina</taxon>
        <taxon>Agaricomycetes</taxon>
        <taxon>Agaricomycetidae</taxon>
        <taxon>Boletales</taxon>
        <taxon>Coniophorineae</taxon>
        <taxon>Serpulaceae</taxon>
        <taxon>Serpula</taxon>
    </lineage>
</organism>
<proteinExistence type="predicted"/>
<dbReference type="KEGG" id="sla:SERLADRAFT_473789"/>
<feature type="compositionally biased region" description="Basic and acidic residues" evidence="1">
    <location>
        <begin position="220"/>
        <end position="233"/>
    </location>
</feature>
<dbReference type="EMBL" id="GL945437">
    <property type="protein sequence ID" value="EGO22672.1"/>
    <property type="molecule type" value="Genomic_DNA"/>
</dbReference>
<evidence type="ECO:0000256" key="1">
    <source>
        <dbReference type="SAM" id="MobiDB-lite"/>
    </source>
</evidence>